<dbReference type="EMBL" id="JAAVUN010000016">
    <property type="protein sequence ID" value="NKE10058.1"/>
    <property type="molecule type" value="Genomic_DNA"/>
</dbReference>
<dbReference type="Proteomes" id="UP000521379">
    <property type="component" value="Unassembled WGS sequence"/>
</dbReference>
<dbReference type="RefSeq" id="WP_119933084.1">
    <property type="nucleotide sequence ID" value="NZ_JAAVUN010000016.1"/>
</dbReference>
<proteinExistence type="predicted"/>
<evidence type="ECO:0000313" key="2">
    <source>
        <dbReference type="EMBL" id="NKE10058.1"/>
    </source>
</evidence>
<sequence>MELQERQVRRRLEEDFEPHIDLSDYQHHPEDEQAKARTTRALAALTVAAHAMVSVEDACASVVDESSDQGIDAIGISAARREVYVVQTKTSSGGPSPTEVMKFAHGIRRLLDWDWDALGPKARRRRGEIEEALTDARVIAIFSYLGTQGPNKDASRLSTQLTHEVNSAGDILEFHYEGLRENYERRNIASGLSSPDSELTFDRWVTMSDYRSEIMGIVPGEQLATITDQFSERLFDKNIRAILRSTETNEVLDETLRNSPSDFWYYNNGITIVANSIGCSRTNPRSSNETFSLKGLSVVNGAQTCGALSRALRSNLPLDDVHVTVRVISTAGHPEDFEKQVTRYTNTQNQVSNREFVALDPYQQELSDILLAEAIQYSFRTGQALDDEEYDFAFDLEEATRALSCWSGVDNATRAKREIGRMWADLNASPYLELFPRDLNAATMYNAVRFWRYFRDSYNAYGREREHRVKNIVKNSEFMATALFMQWARANGAEFTNIDWDVATFIDGCAEQVRVLSECVVDRHERENPGGFAMSFFKNQQKVEHFARTVRTDFQSQLGVSASSA</sequence>
<protein>
    <submittedName>
        <fullName evidence="2">AIPR family protein</fullName>
    </submittedName>
</protein>
<dbReference type="AlphaFoldDB" id="A0A846TLI5"/>
<dbReference type="Pfam" id="PF10592">
    <property type="entry name" value="AIPR"/>
    <property type="match status" value="1"/>
</dbReference>
<organism evidence="2 3">
    <name type="scientific">Kocuria subflava</name>
    <dbReference type="NCBI Taxonomy" id="1736139"/>
    <lineage>
        <taxon>Bacteria</taxon>
        <taxon>Bacillati</taxon>
        <taxon>Actinomycetota</taxon>
        <taxon>Actinomycetes</taxon>
        <taxon>Micrococcales</taxon>
        <taxon>Micrococcaceae</taxon>
        <taxon>Kocuria</taxon>
    </lineage>
</organism>
<dbReference type="InterPro" id="IPR018891">
    <property type="entry name" value="AIPR_C"/>
</dbReference>
<keyword evidence="3" id="KW-1185">Reference proteome</keyword>
<comment type="caution">
    <text evidence="2">The sequence shown here is derived from an EMBL/GenBank/DDBJ whole genome shotgun (WGS) entry which is preliminary data.</text>
</comment>
<name>A0A846TLI5_9MICC</name>
<feature type="domain" description="Abortive phage infection protein C-terminal" evidence="1">
    <location>
        <begin position="235"/>
        <end position="386"/>
    </location>
</feature>
<evidence type="ECO:0000259" key="1">
    <source>
        <dbReference type="Pfam" id="PF10592"/>
    </source>
</evidence>
<gene>
    <name evidence="2" type="ORF">GTW58_08965</name>
</gene>
<evidence type="ECO:0000313" key="3">
    <source>
        <dbReference type="Proteomes" id="UP000521379"/>
    </source>
</evidence>
<accession>A0A846TLI5</accession>
<reference evidence="2 3" key="1">
    <citation type="submission" date="2020-02" db="EMBL/GenBank/DDBJ databases">
        <authorList>
            <person name="Sun Q."/>
        </authorList>
    </citation>
    <scope>NUCLEOTIDE SEQUENCE [LARGE SCALE GENOMIC DNA]</scope>
    <source>
        <strain evidence="2 3">YIM 13062</strain>
    </source>
</reference>